<accession>A0A558DEI6</accession>
<dbReference type="PRINTS" id="PR01438">
    <property type="entry name" value="UNVRSLSTRESS"/>
</dbReference>
<feature type="domain" description="UspA" evidence="2">
    <location>
        <begin position="140"/>
        <end position="271"/>
    </location>
</feature>
<name>A0A558DEI6_9GAMM</name>
<evidence type="ECO:0000256" key="1">
    <source>
        <dbReference type="ARBA" id="ARBA00008791"/>
    </source>
</evidence>
<dbReference type="CDD" id="cd00293">
    <property type="entry name" value="USP-like"/>
    <property type="match status" value="1"/>
</dbReference>
<evidence type="ECO:0000313" key="4">
    <source>
        <dbReference type="Proteomes" id="UP000317355"/>
    </source>
</evidence>
<sequence length="272" mass="29559">MTNKQSVGYHSIIAAVTPNTSHQPAAIRAANVAGKLHSEVTLAHVISAAPDTQALTDVIKELIDSHSEITGIKSIQGNSLEIITLVDEMSGDLIVLDDLSFTTLAPSLMESRQKACDHGDCDALLIHADNHSAESPPADYKHIVVAADLNEQGLMTIYKAVRMARRYQARLTLLNVVAQFDSEKEDDKIKAKQLRLRGLEAFTAVIEGIEVEKEVRVTAQTVDQAVCEFSTEHDADLIVMGSHKFKGLCVLLGEKAQQVIKASSCDVLIVHE</sequence>
<evidence type="ECO:0000313" key="3">
    <source>
        <dbReference type="EMBL" id="TVT59283.1"/>
    </source>
</evidence>
<gene>
    <name evidence="3" type="ORF">FHK82_03175</name>
</gene>
<dbReference type="Pfam" id="PF00582">
    <property type="entry name" value="Usp"/>
    <property type="match status" value="1"/>
</dbReference>
<evidence type="ECO:0000259" key="2">
    <source>
        <dbReference type="Pfam" id="PF00582"/>
    </source>
</evidence>
<dbReference type="Gene3D" id="3.40.50.12370">
    <property type="match status" value="1"/>
</dbReference>
<dbReference type="SUPFAM" id="SSF52402">
    <property type="entry name" value="Adenine nucleotide alpha hydrolases-like"/>
    <property type="match status" value="2"/>
</dbReference>
<comment type="similarity">
    <text evidence="1">Belongs to the universal stress protein A family.</text>
</comment>
<dbReference type="AlphaFoldDB" id="A0A558DEI6"/>
<organism evidence="3 4">
    <name type="scientific">Sedimenticola thiotaurini</name>
    <dbReference type="NCBI Taxonomy" id="1543721"/>
    <lineage>
        <taxon>Bacteria</taxon>
        <taxon>Pseudomonadati</taxon>
        <taxon>Pseudomonadota</taxon>
        <taxon>Gammaproteobacteria</taxon>
        <taxon>Chromatiales</taxon>
        <taxon>Sedimenticolaceae</taxon>
        <taxon>Sedimenticola</taxon>
    </lineage>
</organism>
<reference evidence="3 4" key="1">
    <citation type="submission" date="2019-07" db="EMBL/GenBank/DDBJ databases">
        <title>The pathways for chlorine oxyanion respiration interact through the shared metabolite chlorate.</title>
        <authorList>
            <person name="Barnum T.P."/>
            <person name="Cheng Y."/>
            <person name="Hill K.A."/>
            <person name="Lucas L.N."/>
            <person name="Carlson H.K."/>
            <person name="Coates J.D."/>
        </authorList>
    </citation>
    <scope>NUCLEOTIDE SEQUENCE [LARGE SCALE GENOMIC DNA]</scope>
    <source>
        <strain evidence="3">BK-3</strain>
    </source>
</reference>
<proteinExistence type="inferred from homology"/>
<dbReference type="InterPro" id="IPR006015">
    <property type="entry name" value="Universal_stress_UspA"/>
</dbReference>
<dbReference type="EMBL" id="VMRY01000004">
    <property type="protein sequence ID" value="TVT59283.1"/>
    <property type="molecule type" value="Genomic_DNA"/>
</dbReference>
<protein>
    <submittedName>
        <fullName evidence="3">Universal stress protein</fullName>
    </submittedName>
</protein>
<dbReference type="PANTHER" id="PTHR46268:SF15">
    <property type="entry name" value="UNIVERSAL STRESS PROTEIN HP_0031"/>
    <property type="match status" value="1"/>
</dbReference>
<comment type="caution">
    <text evidence="3">The sequence shown here is derived from an EMBL/GenBank/DDBJ whole genome shotgun (WGS) entry which is preliminary data.</text>
</comment>
<dbReference type="InterPro" id="IPR006016">
    <property type="entry name" value="UspA"/>
</dbReference>
<dbReference type="PANTHER" id="PTHR46268">
    <property type="entry name" value="STRESS RESPONSE PROTEIN NHAX"/>
    <property type="match status" value="1"/>
</dbReference>
<dbReference type="Proteomes" id="UP000317355">
    <property type="component" value="Unassembled WGS sequence"/>
</dbReference>